<evidence type="ECO:0008006" key="4">
    <source>
        <dbReference type="Google" id="ProtNLM"/>
    </source>
</evidence>
<reference evidence="2 3" key="1">
    <citation type="submission" date="2019-03" db="EMBL/GenBank/DDBJ databases">
        <title>Draft genome sequences of novel Actinobacteria.</title>
        <authorList>
            <person name="Sahin N."/>
            <person name="Ay H."/>
            <person name="Saygin H."/>
        </authorList>
    </citation>
    <scope>NUCLEOTIDE SEQUENCE [LARGE SCALE GENOMIC DNA]</scope>
    <source>
        <strain evidence="2 3">5K548</strain>
    </source>
</reference>
<evidence type="ECO:0000313" key="2">
    <source>
        <dbReference type="EMBL" id="TDD91980.1"/>
    </source>
</evidence>
<feature type="signal peptide" evidence="1">
    <location>
        <begin position="1"/>
        <end position="23"/>
    </location>
</feature>
<accession>A0A4R5C2B0</accession>
<organism evidence="2 3">
    <name type="scientific">Saccharopolyspora karakumensis</name>
    <dbReference type="NCBI Taxonomy" id="2530386"/>
    <lineage>
        <taxon>Bacteria</taxon>
        <taxon>Bacillati</taxon>
        <taxon>Actinomycetota</taxon>
        <taxon>Actinomycetes</taxon>
        <taxon>Pseudonocardiales</taxon>
        <taxon>Pseudonocardiaceae</taxon>
        <taxon>Saccharopolyspora</taxon>
    </lineage>
</organism>
<feature type="chain" id="PRO_5039517860" description="Secreted protein" evidence="1">
    <location>
        <begin position="24"/>
        <end position="132"/>
    </location>
</feature>
<evidence type="ECO:0000313" key="3">
    <source>
        <dbReference type="Proteomes" id="UP000294723"/>
    </source>
</evidence>
<dbReference type="EMBL" id="SMLA01000004">
    <property type="protein sequence ID" value="TDD91980.1"/>
    <property type="molecule type" value="Genomic_DNA"/>
</dbReference>
<dbReference type="AlphaFoldDB" id="A0A4R5C2B0"/>
<dbReference type="Proteomes" id="UP000294723">
    <property type="component" value="Unassembled WGS sequence"/>
</dbReference>
<dbReference type="RefSeq" id="WP_132681249.1">
    <property type="nucleotide sequence ID" value="NZ_SMLA01000004.1"/>
</dbReference>
<keyword evidence="1" id="KW-0732">Signal</keyword>
<evidence type="ECO:0000256" key="1">
    <source>
        <dbReference type="SAM" id="SignalP"/>
    </source>
</evidence>
<keyword evidence="3" id="KW-1185">Reference proteome</keyword>
<proteinExistence type="predicted"/>
<sequence>MRKTATALMMTALLSLLSASFFAAPASAAICKSRTSGFPGKWGPISKECSYTSPASGWDGKLRITWNVQESTNQYACVAARMGKAKNPDKWQSLGCGTLGTGEIKWPENTASMVEVRVRSGNAHMANVDYSI</sequence>
<gene>
    <name evidence="2" type="ORF">E1202_04410</name>
</gene>
<comment type="caution">
    <text evidence="2">The sequence shown here is derived from an EMBL/GenBank/DDBJ whole genome shotgun (WGS) entry which is preliminary data.</text>
</comment>
<name>A0A4R5C2B0_9PSEU</name>
<protein>
    <recommendedName>
        <fullName evidence="4">Secreted protein</fullName>
    </recommendedName>
</protein>